<organism evidence="1">
    <name type="scientific">gut metagenome</name>
    <dbReference type="NCBI Taxonomy" id="749906"/>
    <lineage>
        <taxon>unclassified sequences</taxon>
        <taxon>metagenomes</taxon>
        <taxon>organismal metagenomes</taxon>
    </lineage>
</organism>
<reference evidence="1" key="1">
    <citation type="journal article" date="2012" name="PLoS ONE">
        <title>Gene sets for utilization of primary and secondary nutrition supplies in the distal gut of endangered iberian lynx.</title>
        <authorList>
            <person name="Alcaide M."/>
            <person name="Messina E."/>
            <person name="Richter M."/>
            <person name="Bargiela R."/>
            <person name="Peplies J."/>
            <person name="Huws S.A."/>
            <person name="Newbold C.J."/>
            <person name="Golyshin P.N."/>
            <person name="Simon M.A."/>
            <person name="Lopez G."/>
            <person name="Yakimov M.M."/>
            <person name="Ferrer M."/>
        </authorList>
    </citation>
    <scope>NUCLEOTIDE SEQUENCE</scope>
</reference>
<sequence>MYTHTVHAYCTRTNVRNRRERKGSFQKKNQKCHAVTDCHTHAKVANKSNLLLQRLPRFLFHQSRQQAKETADSAPVQTDKALISSLTAKSFH</sequence>
<gene>
    <name evidence="1" type="ORF">EVA_16804</name>
</gene>
<accession>J9C5J4</accession>
<dbReference type="EMBL" id="AMCI01006007">
    <property type="protein sequence ID" value="EJW95095.1"/>
    <property type="molecule type" value="Genomic_DNA"/>
</dbReference>
<proteinExistence type="predicted"/>
<comment type="caution">
    <text evidence="1">The sequence shown here is derived from an EMBL/GenBank/DDBJ whole genome shotgun (WGS) entry which is preliminary data.</text>
</comment>
<evidence type="ECO:0000313" key="1">
    <source>
        <dbReference type="EMBL" id="EJW95095.1"/>
    </source>
</evidence>
<protein>
    <submittedName>
        <fullName evidence="1">Uncharacterized protein</fullName>
    </submittedName>
</protein>
<name>J9C5J4_9ZZZZ</name>
<dbReference type="AlphaFoldDB" id="J9C5J4"/>